<evidence type="ECO:0000256" key="4">
    <source>
        <dbReference type="SAM" id="MobiDB-lite"/>
    </source>
</evidence>
<keyword evidence="2" id="KW-0479">Metal-binding</keyword>
<dbReference type="PROSITE" id="PS00080">
    <property type="entry name" value="MULTICOPPER_OXIDASE2"/>
    <property type="match status" value="1"/>
</dbReference>
<dbReference type="Pfam" id="PF00394">
    <property type="entry name" value="Cu-oxidase"/>
    <property type="match status" value="1"/>
</dbReference>
<dbReference type="Gene3D" id="2.60.40.420">
    <property type="entry name" value="Cupredoxins - blue copper proteins"/>
    <property type="match status" value="3"/>
</dbReference>
<accession>A0AAV2IS95</accession>
<protein>
    <submittedName>
        <fullName evidence="10">Uncharacterized protein</fullName>
    </submittedName>
</protein>
<dbReference type="InterPro" id="IPR008972">
    <property type="entry name" value="Cupredoxin"/>
</dbReference>
<dbReference type="GO" id="GO:0005886">
    <property type="term" value="C:plasma membrane"/>
    <property type="evidence" value="ECO:0007669"/>
    <property type="project" value="TreeGrafter"/>
</dbReference>
<feature type="transmembrane region" description="Helical" evidence="5">
    <location>
        <begin position="675"/>
        <end position="700"/>
    </location>
</feature>
<evidence type="ECO:0000256" key="1">
    <source>
        <dbReference type="ARBA" id="ARBA00010609"/>
    </source>
</evidence>
<dbReference type="InterPro" id="IPR001117">
    <property type="entry name" value="Cu-oxidase_2nd"/>
</dbReference>
<dbReference type="Pfam" id="PF07732">
    <property type="entry name" value="Cu-oxidase_3"/>
    <property type="match status" value="1"/>
</dbReference>
<evidence type="ECO:0000313" key="11">
    <source>
        <dbReference type="Proteomes" id="UP001497497"/>
    </source>
</evidence>
<feature type="domain" description="Plastocyanin-like" evidence="9">
    <location>
        <begin position="88"/>
        <end position="201"/>
    </location>
</feature>
<dbReference type="CDD" id="cd13884">
    <property type="entry name" value="CuRO_2_tcLCC_insect_like"/>
    <property type="match status" value="1"/>
</dbReference>
<evidence type="ECO:0000256" key="6">
    <source>
        <dbReference type="SAM" id="SignalP"/>
    </source>
</evidence>
<reference evidence="10 11" key="1">
    <citation type="submission" date="2024-04" db="EMBL/GenBank/DDBJ databases">
        <authorList>
            <consortium name="Genoscope - CEA"/>
            <person name="William W."/>
        </authorList>
    </citation>
    <scope>NUCLEOTIDE SEQUENCE [LARGE SCALE GENOMIC DNA]</scope>
</reference>
<dbReference type="InterPro" id="IPR002355">
    <property type="entry name" value="Cu_oxidase_Cu_BS"/>
</dbReference>
<evidence type="ECO:0000256" key="5">
    <source>
        <dbReference type="SAM" id="Phobius"/>
    </source>
</evidence>
<feature type="domain" description="Plastocyanin-like" evidence="7">
    <location>
        <begin position="216"/>
        <end position="366"/>
    </location>
</feature>
<feature type="domain" description="Plastocyanin-like" evidence="8">
    <location>
        <begin position="496"/>
        <end position="617"/>
    </location>
</feature>
<dbReference type="EMBL" id="CAXITT010001198">
    <property type="protein sequence ID" value="CAL1548154.1"/>
    <property type="molecule type" value="Genomic_DNA"/>
</dbReference>
<feature type="chain" id="PRO_5043573130" evidence="6">
    <location>
        <begin position="22"/>
        <end position="727"/>
    </location>
</feature>
<comment type="caution">
    <text evidence="10">The sequence shown here is derived from an EMBL/GenBank/DDBJ whole genome shotgun (WGS) entry which is preliminary data.</text>
</comment>
<evidence type="ECO:0000259" key="9">
    <source>
        <dbReference type="Pfam" id="PF07732"/>
    </source>
</evidence>
<dbReference type="CDD" id="cd13858">
    <property type="entry name" value="CuRO_1_tcLCC2_insect_like"/>
    <property type="match status" value="1"/>
</dbReference>
<organism evidence="10 11">
    <name type="scientific">Lymnaea stagnalis</name>
    <name type="common">Great pond snail</name>
    <name type="synonym">Helix stagnalis</name>
    <dbReference type="NCBI Taxonomy" id="6523"/>
    <lineage>
        <taxon>Eukaryota</taxon>
        <taxon>Metazoa</taxon>
        <taxon>Spiralia</taxon>
        <taxon>Lophotrochozoa</taxon>
        <taxon>Mollusca</taxon>
        <taxon>Gastropoda</taxon>
        <taxon>Heterobranchia</taxon>
        <taxon>Euthyneura</taxon>
        <taxon>Panpulmonata</taxon>
        <taxon>Hygrophila</taxon>
        <taxon>Lymnaeoidea</taxon>
        <taxon>Lymnaeidae</taxon>
        <taxon>Lymnaea</taxon>
    </lineage>
</organism>
<dbReference type="FunFam" id="2.60.40.420:FF:000031">
    <property type="entry name" value="Laccase-2 isoform A"/>
    <property type="match status" value="1"/>
</dbReference>
<evidence type="ECO:0000256" key="3">
    <source>
        <dbReference type="ARBA" id="ARBA00023002"/>
    </source>
</evidence>
<dbReference type="GO" id="GO:0006826">
    <property type="term" value="P:iron ion transport"/>
    <property type="evidence" value="ECO:0007669"/>
    <property type="project" value="TreeGrafter"/>
</dbReference>
<keyword evidence="3" id="KW-0560">Oxidoreductase</keyword>
<dbReference type="PANTHER" id="PTHR11709:SF232">
    <property type="entry name" value="STRAW, ISOFORM G"/>
    <property type="match status" value="1"/>
</dbReference>
<dbReference type="InterPro" id="IPR045087">
    <property type="entry name" value="Cu-oxidase_fam"/>
</dbReference>
<feature type="signal peptide" evidence="6">
    <location>
        <begin position="1"/>
        <end position="21"/>
    </location>
</feature>
<sequence length="727" mass="81738">MKRHSKMGLLWVVLCLAAVRAASEDGVVNDPRDPYDIYDYKDHPCRRPCEAGAPPMLCRYYFLLEHYTTMSSACYDCPTNGTSCDLAQCVPGDGTPRGLLTANRMLPGPKVYVCKNDTIEVKIDNRMELGEGTSIHWHGIRQLGTPHMDGTNLVTQCPVHRWSTMKYSFQAVDTGTHFWHAHSSMQRAEGLFGGLVIREPKSEDPQGYLYDQDLAEHYILLADWTQKMSGEAFAQDFHGGVTTEANSILINGKRKAGTGSNSSIPWQEFHVTAGQKYRFRMAYNGILNCPIYVRIDGHPLLMIATDGEDFEPLEVDAFMIFSGERYDFVLQAKEGVQQAFWMRFKGHGRCLATQTFQAAILRYNGAESNTPEGEATFKNTIESKSERILNGRRGTPGTSFQIVDLNALPEVNEDQMLKAKPAKQFYISIGASEIVDERFLPPPHPSLTTEKPPPVRPFNHQLNYISSRLPPSPPLSQYDDIPEGLICNNSTMTYDCSKELCMCVHMLKYDIGDLVEIVLVSYKNTLIHPMHMHGHSYKVVTMHRFGRDITVNEIKQLNEEGKIPRKTSKAPRKDTLAVPEQAVTIIRFKADNPGFWFFHCHIEFHAELGMQLILQEGNPDEMPPPPEEFPTCQSWNPSRSSKDKGHGRKNKVRGQTAQNQVNGTSDGLASGQQTAAAFTFSLGVALSCIAIAGIGFMLFVSLRKKFQNRRSYEPVLIQEFESYDSIQ</sequence>
<name>A0AAV2IS95_LYMST</name>
<proteinExistence type="inferred from homology"/>
<evidence type="ECO:0000259" key="7">
    <source>
        <dbReference type="Pfam" id="PF00394"/>
    </source>
</evidence>
<keyword evidence="5" id="KW-0472">Membrane</keyword>
<feature type="region of interest" description="Disordered" evidence="4">
    <location>
        <begin position="616"/>
        <end position="668"/>
    </location>
</feature>
<comment type="similarity">
    <text evidence="1">Belongs to the multicopper oxidase family.</text>
</comment>
<dbReference type="Pfam" id="PF07731">
    <property type="entry name" value="Cu-oxidase_2"/>
    <property type="match status" value="1"/>
</dbReference>
<dbReference type="FunFam" id="2.60.40.420:FF:000045">
    <property type="entry name" value="Laccase 2"/>
    <property type="match status" value="1"/>
</dbReference>
<dbReference type="SUPFAM" id="SSF49503">
    <property type="entry name" value="Cupredoxins"/>
    <property type="match status" value="3"/>
</dbReference>
<keyword evidence="11" id="KW-1185">Reference proteome</keyword>
<dbReference type="GO" id="GO:0005507">
    <property type="term" value="F:copper ion binding"/>
    <property type="evidence" value="ECO:0007669"/>
    <property type="project" value="InterPro"/>
</dbReference>
<evidence type="ECO:0000313" key="10">
    <source>
        <dbReference type="EMBL" id="CAL1548154.1"/>
    </source>
</evidence>
<dbReference type="GO" id="GO:0016491">
    <property type="term" value="F:oxidoreductase activity"/>
    <property type="evidence" value="ECO:0007669"/>
    <property type="project" value="UniProtKB-KW"/>
</dbReference>
<dbReference type="PANTHER" id="PTHR11709">
    <property type="entry name" value="MULTI-COPPER OXIDASE"/>
    <property type="match status" value="1"/>
</dbReference>
<dbReference type="CDD" id="cd13905">
    <property type="entry name" value="CuRO_3_tcLLC2_insect_like"/>
    <property type="match status" value="1"/>
</dbReference>
<dbReference type="Proteomes" id="UP001497497">
    <property type="component" value="Unassembled WGS sequence"/>
</dbReference>
<dbReference type="InterPro" id="IPR011707">
    <property type="entry name" value="Cu-oxidase-like_N"/>
</dbReference>
<keyword evidence="5" id="KW-1133">Transmembrane helix</keyword>
<dbReference type="AlphaFoldDB" id="A0AAV2IS95"/>
<keyword evidence="5" id="KW-0812">Transmembrane</keyword>
<evidence type="ECO:0000256" key="2">
    <source>
        <dbReference type="ARBA" id="ARBA00022723"/>
    </source>
</evidence>
<evidence type="ECO:0000259" key="8">
    <source>
        <dbReference type="Pfam" id="PF07731"/>
    </source>
</evidence>
<keyword evidence="6" id="KW-0732">Signal</keyword>
<feature type="compositionally biased region" description="Polar residues" evidence="4">
    <location>
        <begin position="653"/>
        <end position="668"/>
    </location>
</feature>
<gene>
    <name evidence="10" type="ORF">GSLYS_00021471001</name>
</gene>
<dbReference type="InterPro" id="IPR011706">
    <property type="entry name" value="Cu-oxidase_C"/>
</dbReference>